<dbReference type="GO" id="GO:0015807">
    <property type="term" value="P:L-amino acid transport"/>
    <property type="evidence" value="ECO:0007669"/>
    <property type="project" value="TreeGrafter"/>
</dbReference>
<dbReference type="GO" id="GO:0015658">
    <property type="term" value="F:branched-chain amino acid transmembrane transporter activity"/>
    <property type="evidence" value="ECO:0007669"/>
    <property type="project" value="TreeGrafter"/>
</dbReference>
<comment type="caution">
    <text evidence="7">The sequence shown here is derived from an EMBL/GenBank/DDBJ whole genome shotgun (WGS) entry which is preliminary data.</text>
</comment>
<dbReference type="Proteomes" id="UP000564573">
    <property type="component" value="Unassembled WGS sequence"/>
</dbReference>
<keyword evidence="8" id="KW-1185">Reference proteome</keyword>
<dbReference type="PROSITE" id="PS50893">
    <property type="entry name" value="ABC_TRANSPORTER_2"/>
    <property type="match status" value="1"/>
</dbReference>
<dbReference type="PROSITE" id="PS00211">
    <property type="entry name" value="ABC_TRANSPORTER_1"/>
    <property type="match status" value="1"/>
</dbReference>
<evidence type="ECO:0000313" key="8">
    <source>
        <dbReference type="Proteomes" id="UP000564573"/>
    </source>
</evidence>
<evidence type="ECO:0000256" key="3">
    <source>
        <dbReference type="ARBA" id="ARBA00022741"/>
    </source>
</evidence>
<dbReference type="InterPro" id="IPR027417">
    <property type="entry name" value="P-loop_NTPase"/>
</dbReference>
<evidence type="ECO:0000259" key="6">
    <source>
        <dbReference type="PROSITE" id="PS50893"/>
    </source>
</evidence>
<evidence type="ECO:0000256" key="1">
    <source>
        <dbReference type="ARBA" id="ARBA00005417"/>
    </source>
</evidence>
<reference evidence="7 8" key="1">
    <citation type="submission" date="2020-08" db="EMBL/GenBank/DDBJ databases">
        <title>Sequencing the genomes of 1000 actinobacteria strains.</title>
        <authorList>
            <person name="Klenk H.-P."/>
        </authorList>
    </citation>
    <scope>NUCLEOTIDE SEQUENCE [LARGE SCALE GENOMIC DNA]</scope>
    <source>
        <strain evidence="7 8">DSM 45267</strain>
    </source>
</reference>
<dbReference type="InterPro" id="IPR003593">
    <property type="entry name" value="AAA+_ATPase"/>
</dbReference>
<dbReference type="PANTHER" id="PTHR43820:SF4">
    <property type="entry name" value="HIGH-AFFINITY BRANCHED-CHAIN AMINO ACID TRANSPORT ATP-BINDING PROTEIN LIVF"/>
    <property type="match status" value="1"/>
</dbReference>
<keyword evidence="2" id="KW-0813">Transport</keyword>
<dbReference type="SMART" id="SM00382">
    <property type="entry name" value="AAA"/>
    <property type="match status" value="1"/>
</dbReference>
<protein>
    <submittedName>
        <fullName evidence="7">Branched-chain amino acid transport system ATP-binding protein</fullName>
    </submittedName>
</protein>
<dbReference type="AlphaFoldDB" id="A0A839XR56"/>
<dbReference type="InterPro" id="IPR017871">
    <property type="entry name" value="ABC_transporter-like_CS"/>
</dbReference>
<keyword evidence="4 7" id="KW-0067">ATP-binding</keyword>
<dbReference type="SUPFAM" id="SSF52540">
    <property type="entry name" value="P-loop containing nucleoside triphosphate hydrolases"/>
    <property type="match status" value="1"/>
</dbReference>
<dbReference type="Pfam" id="PF00005">
    <property type="entry name" value="ABC_tran"/>
    <property type="match status" value="1"/>
</dbReference>
<sequence length="242" mass="25321">MLDVSELHVSYGPVHAVRGVSFAVEPQRITLVLGANGAGKSTSLRAICGLQPARGGSVRLDGAELLGKRPHRIVRDGVSLVPEGRRIFAPLSVAENLRIGGYTATRSQVAALVDEVYDRFPILAQRRDMPAGLLSGGEQQMLAFGRALMGQPRVMLLDEPSMGLAPGMVDTVLTSVRAIADSGIGVLMVEQNVDAGLAVADTVSIVARGEVVRSGEAEQLRQDAAVVHALLGEAALAEEGTA</sequence>
<evidence type="ECO:0000256" key="2">
    <source>
        <dbReference type="ARBA" id="ARBA00022448"/>
    </source>
</evidence>
<evidence type="ECO:0000313" key="7">
    <source>
        <dbReference type="EMBL" id="MBB3665187.1"/>
    </source>
</evidence>
<dbReference type="GO" id="GO:0005524">
    <property type="term" value="F:ATP binding"/>
    <property type="evidence" value="ECO:0007669"/>
    <property type="project" value="UniProtKB-KW"/>
</dbReference>
<dbReference type="Gene3D" id="3.40.50.300">
    <property type="entry name" value="P-loop containing nucleotide triphosphate hydrolases"/>
    <property type="match status" value="1"/>
</dbReference>
<gene>
    <name evidence="7" type="ORF">FB384_004138</name>
</gene>
<keyword evidence="3" id="KW-0547">Nucleotide-binding</keyword>
<organism evidence="7 8">
    <name type="scientific">Prauserella sediminis</name>
    <dbReference type="NCBI Taxonomy" id="577680"/>
    <lineage>
        <taxon>Bacteria</taxon>
        <taxon>Bacillati</taxon>
        <taxon>Actinomycetota</taxon>
        <taxon>Actinomycetes</taxon>
        <taxon>Pseudonocardiales</taxon>
        <taxon>Pseudonocardiaceae</taxon>
        <taxon>Prauserella</taxon>
        <taxon>Prauserella salsuginis group</taxon>
    </lineage>
</organism>
<keyword evidence="5" id="KW-0029">Amino-acid transport</keyword>
<dbReference type="GO" id="GO:0016887">
    <property type="term" value="F:ATP hydrolysis activity"/>
    <property type="evidence" value="ECO:0007669"/>
    <property type="project" value="InterPro"/>
</dbReference>
<evidence type="ECO:0000256" key="5">
    <source>
        <dbReference type="ARBA" id="ARBA00022970"/>
    </source>
</evidence>
<comment type="similarity">
    <text evidence="1">Belongs to the ABC transporter superfamily.</text>
</comment>
<dbReference type="PANTHER" id="PTHR43820">
    <property type="entry name" value="HIGH-AFFINITY BRANCHED-CHAIN AMINO ACID TRANSPORT ATP-BINDING PROTEIN LIVF"/>
    <property type="match status" value="1"/>
</dbReference>
<feature type="domain" description="ABC transporter" evidence="6">
    <location>
        <begin position="2"/>
        <end position="233"/>
    </location>
</feature>
<dbReference type="InterPro" id="IPR052156">
    <property type="entry name" value="BCAA_Transport_ATP-bd_LivF"/>
</dbReference>
<dbReference type="CDD" id="cd03224">
    <property type="entry name" value="ABC_TM1139_LivF_branched"/>
    <property type="match status" value="1"/>
</dbReference>
<evidence type="ECO:0000256" key="4">
    <source>
        <dbReference type="ARBA" id="ARBA00022840"/>
    </source>
</evidence>
<name>A0A839XR56_9PSEU</name>
<accession>A0A839XR56</accession>
<dbReference type="EMBL" id="JACIBS010000002">
    <property type="protein sequence ID" value="MBB3665187.1"/>
    <property type="molecule type" value="Genomic_DNA"/>
</dbReference>
<dbReference type="RefSeq" id="WP_183786355.1">
    <property type="nucleotide sequence ID" value="NZ_JACIBS010000002.1"/>
</dbReference>
<proteinExistence type="inferred from homology"/>
<dbReference type="InterPro" id="IPR003439">
    <property type="entry name" value="ABC_transporter-like_ATP-bd"/>
</dbReference>